<feature type="binding site" evidence="2">
    <location>
        <position position="270"/>
    </location>
    <ligand>
        <name>a divalent metal cation</name>
        <dbReference type="ChEBI" id="CHEBI:60240"/>
        <label>1</label>
    </ligand>
</feature>
<accession>A0AAE0M7A1</accession>
<evidence type="ECO:0000256" key="2">
    <source>
        <dbReference type="PIRSR" id="PIRSR602678-1"/>
    </source>
</evidence>
<keyword evidence="2" id="KW-0479">Metal-binding</keyword>
<gene>
    <name evidence="3" type="ORF">B0H66DRAFT_574185</name>
</gene>
<reference evidence="3" key="2">
    <citation type="submission" date="2023-06" db="EMBL/GenBank/DDBJ databases">
        <authorList>
            <consortium name="Lawrence Berkeley National Laboratory"/>
            <person name="Haridas S."/>
            <person name="Hensen N."/>
            <person name="Bonometti L."/>
            <person name="Westerberg I."/>
            <person name="Brannstrom I.O."/>
            <person name="Guillou S."/>
            <person name="Cros-Aarteil S."/>
            <person name="Calhoun S."/>
            <person name="Kuo A."/>
            <person name="Mondo S."/>
            <person name="Pangilinan J."/>
            <person name="Riley R."/>
            <person name="Labutti K."/>
            <person name="Andreopoulos B."/>
            <person name="Lipzen A."/>
            <person name="Chen C."/>
            <person name="Yanf M."/>
            <person name="Daum C."/>
            <person name="Ng V."/>
            <person name="Clum A."/>
            <person name="Steindorff A."/>
            <person name="Ohm R."/>
            <person name="Martin F."/>
            <person name="Silar P."/>
            <person name="Natvig D."/>
            <person name="Lalanne C."/>
            <person name="Gautier V."/>
            <person name="Ament-Velasquez S.L."/>
            <person name="Kruys A."/>
            <person name="Hutchinson M.I."/>
            <person name="Powell A.J."/>
            <person name="Barry K."/>
            <person name="Miller A.N."/>
            <person name="Grigoriev I.V."/>
            <person name="Debuchy R."/>
            <person name="Gladieux P."/>
            <person name="Thoren M.H."/>
            <person name="Johannesson H."/>
        </authorList>
    </citation>
    <scope>NUCLEOTIDE SEQUENCE</scope>
    <source>
        <strain evidence="3">CBS 118394</strain>
    </source>
</reference>
<keyword evidence="4" id="KW-1185">Reference proteome</keyword>
<dbReference type="NCBIfam" id="TIGR00486">
    <property type="entry name" value="YbgI_SA1388"/>
    <property type="match status" value="1"/>
</dbReference>
<dbReference type="FunFam" id="3.40.1390.30:FF:000001">
    <property type="entry name" value="GTP cyclohydrolase 1 type 2"/>
    <property type="match status" value="1"/>
</dbReference>
<feature type="binding site" evidence="2">
    <location>
        <position position="125"/>
    </location>
    <ligand>
        <name>a divalent metal cation</name>
        <dbReference type="ChEBI" id="CHEBI:60240"/>
        <label>1</label>
    </ligand>
</feature>
<comment type="caution">
    <text evidence="3">The sequence shown here is derived from an EMBL/GenBank/DDBJ whole genome shotgun (WGS) entry which is preliminary data.</text>
</comment>
<evidence type="ECO:0000256" key="1">
    <source>
        <dbReference type="ARBA" id="ARBA00006964"/>
    </source>
</evidence>
<name>A0AAE0M7A1_9PEZI</name>
<dbReference type="Gene3D" id="3.40.1390.30">
    <property type="entry name" value="NIF3 (NGG1p interacting factor 3)-like"/>
    <property type="match status" value="1"/>
</dbReference>
<sequence length="323" mass="35538">MSALPLQSPLFTQRVVRAMKSLYPLELADRSWDNVGLLQENIDPAVAGTPSNIRDGTPPIVLLTNDLTVRVAEEAIRKNASVIVSYHPFIFRGLKSVTLADPQQRILLQLAQHNIAVYSPHTSVDAAPGGMNDWLADMLDGHSVATKRSVVQPIQGTLPQGFGGAGYGRLVEFGHPVNLGRIVEAYAEGLGGLRYIMIARPKRHSAAVAAKRHPNHKEPPPAINSVAICAGSGYDVLKDCNADLFVTGEMTHHYALRLTMVGKYVITVFHSNSERKFLKRRLQPQLQAVLRKDDPAAEVLVSEEDEDPFEIWDVKNMPSFVNQ</sequence>
<dbReference type="InterPro" id="IPR002678">
    <property type="entry name" value="DUF34/NIF3"/>
</dbReference>
<feature type="binding site" evidence="2">
    <location>
        <position position="274"/>
    </location>
    <ligand>
        <name>a divalent metal cation</name>
        <dbReference type="ChEBI" id="CHEBI:60240"/>
        <label>1</label>
    </ligand>
</feature>
<dbReference type="InterPro" id="IPR036069">
    <property type="entry name" value="DUF34/NIF3_sf"/>
</dbReference>
<dbReference type="Proteomes" id="UP001283341">
    <property type="component" value="Unassembled WGS sequence"/>
</dbReference>
<dbReference type="Pfam" id="PF01784">
    <property type="entry name" value="DUF34_NIF3"/>
    <property type="match status" value="1"/>
</dbReference>
<protein>
    <submittedName>
        <fullName evidence="3">GTP cyclohydrolase 1 type 2/Nif3</fullName>
    </submittedName>
</protein>
<feature type="binding site" evidence="2">
    <location>
        <position position="87"/>
    </location>
    <ligand>
        <name>a divalent metal cation</name>
        <dbReference type="ChEBI" id="CHEBI:60240"/>
        <label>1</label>
    </ligand>
</feature>
<dbReference type="PANTHER" id="PTHR13799">
    <property type="entry name" value="NGG1 INTERACTING FACTOR 3"/>
    <property type="match status" value="1"/>
</dbReference>
<evidence type="ECO:0000313" key="3">
    <source>
        <dbReference type="EMBL" id="KAK3321605.1"/>
    </source>
</evidence>
<dbReference type="EMBL" id="JAUEDM010000003">
    <property type="protein sequence ID" value="KAK3321605.1"/>
    <property type="molecule type" value="Genomic_DNA"/>
</dbReference>
<organism evidence="3 4">
    <name type="scientific">Apodospora peruviana</name>
    <dbReference type="NCBI Taxonomy" id="516989"/>
    <lineage>
        <taxon>Eukaryota</taxon>
        <taxon>Fungi</taxon>
        <taxon>Dikarya</taxon>
        <taxon>Ascomycota</taxon>
        <taxon>Pezizomycotina</taxon>
        <taxon>Sordariomycetes</taxon>
        <taxon>Sordariomycetidae</taxon>
        <taxon>Sordariales</taxon>
        <taxon>Lasiosphaeriaceae</taxon>
        <taxon>Apodospora</taxon>
    </lineage>
</organism>
<dbReference type="AlphaFoldDB" id="A0AAE0M7A1"/>
<dbReference type="GO" id="GO:0046872">
    <property type="term" value="F:metal ion binding"/>
    <property type="evidence" value="ECO:0007669"/>
    <property type="project" value="UniProtKB-KW"/>
</dbReference>
<dbReference type="PANTHER" id="PTHR13799:SF13">
    <property type="entry name" value="NIF3-LIKE PROTEIN 1"/>
    <property type="match status" value="1"/>
</dbReference>
<dbReference type="GO" id="GO:0005739">
    <property type="term" value="C:mitochondrion"/>
    <property type="evidence" value="ECO:0007669"/>
    <property type="project" value="TreeGrafter"/>
</dbReference>
<reference evidence="3" key="1">
    <citation type="journal article" date="2023" name="Mol. Phylogenet. Evol.">
        <title>Genome-scale phylogeny and comparative genomics of the fungal order Sordariales.</title>
        <authorList>
            <person name="Hensen N."/>
            <person name="Bonometti L."/>
            <person name="Westerberg I."/>
            <person name="Brannstrom I.O."/>
            <person name="Guillou S."/>
            <person name="Cros-Aarteil S."/>
            <person name="Calhoun S."/>
            <person name="Haridas S."/>
            <person name="Kuo A."/>
            <person name="Mondo S."/>
            <person name="Pangilinan J."/>
            <person name="Riley R."/>
            <person name="LaButti K."/>
            <person name="Andreopoulos B."/>
            <person name="Lipzen A."/>
            <person name="Chen C."/>
            <person name="Yan M."/>
            <person name="Daum C."/>
            <person name="Ng V."/>
            <person name="Clum A."/>
            <person name="Steindorff A."/>
            <person name="Ohm R.A."/>
            <person name="Martin F."/>
            <person name="Silar P."/>
            <person name="Natvig D.O."/>
            <person name="Lalanne C."/>
            <person name="Gautier V."/>
            <person name="Ament-Velasquez S.L."/>
            <person name="Kruys A."/>
            <person name="Hutchinson M.I."/>
            <person name="Powell A.J."/>
            <person name="Barry K."/>
            <person name="Miller A.N."/>
            <person name="Grigoriev I.V."/>
            <person name="Debuchy R."/>
            <person name="Gladieux P."/>
            <person name="Hiltunen Thoren M."/>
            <person name="Johannesson H."/>
        </authorList>
    </citation>
    <scope>NUCLEOTIDE SEQUENCE</scope>
    <source>
        <strain evidence="3">CBS 118394</strain>
    </source>
</reference>
<dbReference type="SUPFAM" id="SSF102705">
    <property type="entry name" value="NIF3 (NGG1p interacting factor 3)-like"/>
    <property type="match status" value="1"/>
</dbReference>
<proteinExistence type="inferred from homology"/>
<comment type="similarity">
    <text evidence="1">Belongs to the GTP cyclohydrolase I type 2/NIF3 family.</text>
</comment>
<evidence type="ECO:0000313" key="4">
    <source>
        <dbReference type="Proteomes" id="UP001283341"/>
    </source>
</evidence>